<evidence type="ECO:0000313" key="2">
    <source>
        <dbReference type="Proteomes" id="UP000297714"/>
    </source>
</evidence>
<evidence type="ECO:0000313" key="1">
    <source>
        <dbReference type="EMBL" id="TGJ77873.1"/>
    </source>
</evidence>
<dbReference type="EMBL" id="SRMQ01000001">
    <property type="protein sequence ID" value="TGJ77873.1"/>
    <property type="molecule type" value="Genomic_DNA"/>
</dbReference>
<dbReference type="RefSeq" id="WP_167875125.1">
    <property type="nucleotide sequence ID" value="NZ_JAJUFJ010000004.1"/>
</dbReference>
<organism evidence="1 2">
    <name type="scientific">Caproiciproducens galactitolivorans</name>
    <dbReference type="NCBI Taxonomy" id="642589"/>
    <lineage>
        <taxon>Bacteria</taxon>
        <taxon>Bacillati</taxon>
        <taxon>Bacillota</taxon>
        <taxon>Clostridia</taxon>
        <taxon>Eubacteriales</taxon>
        <taxon>Acutalibacteraceae</taxon>
        <taxon>Caproiciproducens</taxon>
    </lineage>
</organism>
<sequence length="53" mass="6312">MQKVMIRFFNKELGYEAAKFLKNLGYQVSTVGKTYWIDKYPIISCLILEVEYE</sequence>
<dbReference type="Proteomes" id="UP000297714">
    <property type="component" value="Unassembled WGS sequence"/>
</dbReference>
<dbReference type="AlphaFoldDB" id="A0A4Z0YGL2"/>
<protein>
    <submittedName>
        <fullName evidence="1">Uncharacterized protein</fullName>
    </submittedName>
</protein>
<gene>
    <name evidence="1" type="ORF">CAGA_02820</name>
</gene>
<reference evidence="1 2" key="1">
    <citation type="submission" date="2019-04" db="EMBL/GenBank/DDBJ databases">
        <authorList>
            <person name="Poehlein A."/>
            <person name="Bengelsdorf F.R."/>
            <person name="Duerre P."/>
            <person name="Daniel R."/>
        </authorList>
    </citation>
    <scope>NUCLEOTIDE SEQUENCE [LARGE SCALE GENOMIC DNA]</scope>
    <source>
        <strain evidence="1 2">BS-1</strain>
    </source>
</reference>
<name>A0A4Z0YGL2_9FIRM</name>
<keyword evidence="2" id="KW-1185">Reference proteome</keyword>
<comment type="caution">
    <text evidence="1">The sequence shown here is derived from an EMBL/GenBank/DDBJ whole genome shotgun (WGS) entry which is preliminary data.</text>
</comment>
<proteinExistence type="predicted"/>
<accession>A0A4Z0YGL2</accession>